<dbReference type="AlphaFoldDB" id="A0ABD2KFZ4"/>
<keyword evidence="2" id="KW-1185">Reference proteome</keyword>
<sequence length="163" mass="16905">MTLLTSSSSSLEDLAALDGCSNTSDILLADSLLSDIEHFATHCVALRNLLATTSAATAHKNGATADCRSSAPPSASASSLNDGTAKSLQLHAALALVSQSVRTLLLRYARLFKTASVLVATSQLVQKVKMAISAHFSDESAQSGLHALQRLEDAVAQSLRGAL</sequence>
<evidence type="ECO:0000313" key="2">
    <source>
        <dbReference type="Proteomes" id="UP001620626"/>
    </source>
</evidence>
<evidence type="ECO:0000313" key="1">
    <source>
        <dbReference type="EMBL" id="KAL3101633.1"/>
    </source>
</evidence>
<reference evidence="1 2" key="1">
    <citation type="submission" date="2024-10" db="EMBL/GenBank/DDBJ databases">
        <authorList>
            <person name="Kim D."/>
        </authorList>
    </citation>
    <scope>NUCLEOTIDE SEQUENCE [LARGE SCALE GENOMIC DNA]</scope>
    <source>
        <strain evidence="1">BH-2024</strain>
    </source>
</reference>
<name>A0ABD2KFZ4_9BILA</name>
<organism evidence="1 2">
    <name type="scientific">Heterodera trifolii</name>
    <dbReference type="NCBI Taxonomy" id="157864"/>
    <lineage>
        <taxon>Eukaryota</taxon>
        <taxon>Metazoa</taxon>
        <taxon>Ecdysozoa</taxon>
        <taxon>Nematoda</taxon>
        <taxon>Chromadorea</taxon>
        <taxon>Rhabditida</taxon>
        <taxon>Tylenchina</taxon>
        <taxon>Tylenchomorpha</taxon>
        <taxon>Tylenchoidea</taxon>
        <taxon>Heteroderidae</taxon>
        <taxon>Heteroderinae</taxon>
        <taxon>Heterodera</taxon>
    </lineage>
</organism>
<comment type="caution">
    <text evidence="1">The sequence shown here is derived from an EMBL/GenBank/DDBJ whole genome shotgun (WGS) entry which is preliminary data.</text>
</comment>
<proteinExistence type="predicted"/>
<gene>
    <name evidence="1" type="ORF">niasHT_021319</name>
</gene>
<dbReference type="Proteomes" id="UP001620626">
    <property type="component" value="Unassembled WGS sequence"/>
</dbReference>
<accession>A0ABD2KFZ4</accession>
<protein>
    <submittedName>
        <fullName evidence="1">Uncharacterized protein</fullName>
    </submittedName>
</protein>
<dbReference type="EMBL" id="JBICBT010000771">
    <property type="protein sequence ID" value="KAL3101633.1"/>
    <property type="molecule type" value="Genomic_DNA"/>
</dbReference>